<dbReference type="InterPro" id="IPR004107">
    <property type="entry name" value="Integrase_SAM-like_N"/>
</dbReference>
<dbReference type="GO" id="GO:0005737">
    <property type="term" value="C:cytoplasm"/>
    <property type="evidence" value="ECO:0007669"/>
    <property type="project" value="UniProtKB-SubCell"/>
</dbReference>
<dbReference type="NCBIfam" id="TIGR02225">
    <property type="entry name" value="recomb_XerD"/>
    <property type="match status" value="1"/>
</dbReference>
<keyword evidence="3 10" id="KW-0963">Cytoplasm</keyword>
<dbReference type="InterPro" id="IPR002104">
    <property type="entry name" value="Integrase_catalytic"/>
</dbReference>
<dbReference type="InterPro" id="IPR050090">
    <property type="entry name" value="Tyrosine_recombinase_XerCD"/>
</dbReference>
<evidence type="ECO:0000313" key="14">
    <source>
        <dbReference type="Proteomes" id="UP000642829"/>
    </source>
</evidence>
<dbReference type="Pfam" id="PF00589">
    <property type="entry name" value="Phage_integrase"/>
    <property type="match status" value="1"/>
</dbReference>
<dbReference type="GO" id="GO:0003677">
    <property type="term" value="F:DNA binding"/>
    <property type="evidence" value="ECO:0007669"/>
    <property type="project" value="UniProtKB-UniRule"/>
</dbReference>
<dbReference type="InterPro" id="IPR013762">
    <property type="entry name" value="Integrase-like_cat_sf"/>
</dbReference>
<feature type="active site" evidence="10">
    <location>
        <position position="249"/>
    </location>
</feature>
<keyword evidence="8 10" id="KW-0233">DNA recombination</keyword>
<dbReference type="RefSeq" id="WP_189512217.1">
    <property type="nucleotide sequence ID" value="NZ_BMXG01000004.1"/>
</dbReference>
<dbReference type="InterPro" id="IPR010998">
    <property type="entry name" value="Integrase_recombinase_N"/>
</dbReference>
<keyword evidence="9 10" id="KW-0131">Cell cycle</keyword>
<feature type="active site" evidence="10">
    <location>
        <position position="246"/>
    </location>
</feature>
<protein>
    <recommendedName>
        <fullName evidence="10">Tyrosine recombinase XerC</fullName>
    </recommendedName>
</protein>
<dbReference type="HAMAP" id="MF_01808">
    <property type="entry name" value="Recomb_XerC_XerD"/>
    <property type="match status" value="1"/>
</dbReference>
<evidence type="ECO:0000256" key="3">
    <source>
        <dbReference type="ARBA" id="ARBA00022490"/>
    </source>
</evidence>
<keyword evidence="6 10" id="KW-0229">DNA integration</keyword>
<dbReference type="InterPro" id="IPR011932">
    <property type="entry name" value="Recomb_XerD"/>
</dbReference>
<evidence type="ECO:0000256" key="10">
    <source>
        <dbReference type="HAMAP-Rule" id="MF_01808"/>
    </source>
</evidence>
<reference evidence="13" key="2">
    <citation type="submission" date="2020-09" db="EMBL/GenBank/DDBJ databases">
        <authorList>
            <person name="Sun Q."/>
            <person name="Kim S."/>
        </authorList>
    </citation>
    <scope>NUCLEOTIDE SEQUENCE</scope>
    <source>
        <strain evidence="13">KCTC 12870</strain>
    </source>
</reference>
<comment type="subcellular location">
    <subcellularLocation>
        <location evidence="1 10">Cytoplasm</location>
    </subcellularLocation>
</comment>
<dbReference type="PANTHER" id="PTHR30349">
    <property type="entry name" value="PHAGE INTEGRASE-RELATED"/>
    <property type="match status" value="1"/>
</dbReference>
<evidence type="ECO:0000256" key="9">
    <source>
        <dbReference type="ARBA" id="ARBA00023306"/>
    </source>
</evidence>
<evidence type="ECO:0000313" key="13">
    <source>
        <dbReference type="EMBL" id="GHB95176.1"/>
    </source>
</evidence>
<evidence type="ECO:0000259" key="12">
    <source>
        <dbReference type="PROSITE" id="PS51900"/>
    </source>
</evidence>
<reference evidence="13" key="1">
    <citation type="journal article" date="2014" name="Int. J. Syst. Evol. Microbiol.">
        <title>Complete genome sequence of Corynebacterium casei LMG S-19264T (=DSM 44701T), isolated from a smear-ripened cheese.</title>
        <authorList>
            <consortium name="US DOE Joint Genome Institute (JGI-PGF)"/>
            <person name="Walter F."/>
            <person name="Albersmeier A."/>
            <person name="Kalinowski J."/>
            <person name="Ruckert C."/>
        </authorList>
    </citation>
    <scope>NUCLEOTIDE SEQUENCE</scope>
    <source>
        <strain evidence="13">KCTC 12870</strain>
    </source>
</reference>
<name>A0A8J3GC21_9BACT</name>
<evidence type="ECO:0000256" key="5">
    <source>
        <dbReference type="ARBA" id="ARBA00022829"/>
    </source>
</evidence>
<comment type="similarity">
    <text evidence="2">Belongs to the 'phage' integrase family. XerD subfamily.</text>
</comment>
<proteinExistence type="inferred from homology"/>
<gene>
    <name evidence="13" type="primary">xerD</name>
    <name evidence="10" type="synonym">xerC</name>
    <name evidence="13" type="ORF">GCM10007047_08540</name>
</gene>
<dbReference type="CDD" id="cd00798">
    <property type="entry name" value="INT_XerDC_C"/>
    <property type="match status" value="1"/>
</dbReference>
<dbReference type="SUPFAM" id="SSF56349">
    <property type="entry name" value="DNA breaking-rejoining enzymes"/>
    <property type="match status" value="1"/>
</dbReference>
<feature type="active site" evidence="10">
    <location>
        <position position="272"/>
    </location>
</feature>
<dbReference type="InterPro" id="IPR011010">
    <property type="entry name" value="DNA_brk_join_enz"/>
</dbReference>
<keyword evidence="14" id="KW-1185">Reference proteome</keyword>
<evidence type="ECO:0000256" key="1">
    <source>
        <dbReference type="ARBA" id="ARBA00004496"/>
    </source>
</evidence>
<organism evidence="13 14">
    <name type="scientific">Cerasicoccus arenae</name>
    <dbReference type="NCBI Taxonomy" id="424488"/>
    <lineage>
        <taxon>Bacteria</taxon>
        <taxon>Pseudomonadati</taxon>
        <taxon>Verrucomicrobiota</taxon>
        <taxon>Opitutia</taxon>
        <taxon>Puniceicoccales</taxon>
        <taxon>Cerasicoccaceae</taxon>
        <taxon>Cerasicoccus</taxon>
    </lineage>
</organism>
<keyword evidence="7 10" id="KW-0238">DNA-binding</keyword>
<comment type="function">
    <text evidence="10">Site-specific tyrosine recombinase, which acts by catalyzing the cutting and rejoining of the recombining DNA molecules. The XerC-XerD complex is essential to convert dimers of the bacterial chromosome into monomers to permit their segregation at cell division. It also contributes to the segregational stability of plasmids.</text>
</comment>
<dbReference type="Pfam" id="PF02899">
    <property type="entry name" value="Phage_int_SAM_1"/>
    <property type="match status" value="1"/>
</dbReference>
<feature type="active site" evidence="10">
    <location>
        <position position="151"/>
    </location>
</feature>
<dbReference type="PANTHER" id="PTHR30349:SF81">
    <property type="entry name" value="TYROSINE RECOMBINASE XERC"/>
    <property type="match status" value="1"/>
</dbReference>
<dbReference type="NCBIfam" id="NF001399">
    <property type="entry name" value="PRK00283.1"/>
    <property type="match status" value="1"/>
</dbReference>
<keyword evidence="4 10" id="KW-0132">Cell division</keyword>
<feature type="domain" description="Tyr recombinase" evidence="11">
    <location>
        <begin position="111"/>
        <end position="294"/>
    </location>
</feature>
<feature type="active site" evidence="10">
    <location>
        <position position="175"/>
    </location>
</feature>
<sequence>MSTQAFEEPLQSYLAMLQLERGLAAHTLEGYEGDLRQFIAFLAARGVADWLAVQGDDLAAWIGSLSDEEYAVTSLARKLTAARGLSQHLVAERLREDVFSELVRGPRLTRKLPGALSPEEVERLLLAPVETTPQGLRDRAMLELMYSSGLRVSELCALMIQAVDLETGLLRVHGKGSKERVVPMGSHATAALQRYLDIARPKLLKPRTGSELFLSQWGRALSRKTFWVMIKKTALMAGIDQPVKPHLLRHSFATHLLEGGADLRAIQEMLGHSDISTTQIYTYVRGQSLATAHDKHHPRNQL</sequence>
<evidence type="ECO:0000256" key="7">
    <source>
        <dbReference type="ARBA" id="ARBA00023125"/>
    </source>
</evidence>
<dbReference type="InterPro" id="IPR044068">
    <property type="entry name" value="CB"/>
</dbReference>
<evidence type="ECO:0000256" key="4">
    <source>
        <dbReference type="ARBA" id="ARBA00022618"/>
    </source>
</evidence>
<dbReference type="GO" id="GO:0007059">
    <property type="term" value="P:chromosome segregation"/>
    <property type="evidence" value="ECO:0007669"/>
    <property type="project" value="UniProtKB-UniRule"/>
</dbReference>
<dbReference type="AlphaFoldDB" id="A0A8J3GC21"/>
<feature type="domain" description="Core-binding (CB)" evidence="12">
    <location>
        <begin position="4"/>
        <end position="90"/>
    </location>
</feature>
<dbReference type="SUPFAM" id="SSF47823">
    <property type="entry name" value="lambda integrase-like, N-terminal domain"/>
    <property type="match status" value="1"/>
</dbReference>
<feature type="active site" description="O-(3'-phospho-DNA)-tyrosine intermediate" evidence="10">
    <location>
        <position position="281"/>
    </location>
</feature>
<comment type="subunit">
    <text evidence="10">Forms a cyclic heterotetrameric complex composed of two molecules of XerC and two molecules of XerD.</text>
</comment>
<dbReference type="InterPro" id="IPR023009">
    <property type="entry name" value="Tyrosine_recombinase_XerC/XerD"/>
</dbReference>
<dbReference type="GO" id="GO:0006313">
    <property type="term" value="P:DNA transposition"/>
    <property type="evidence" value="ECO:0007669"/>
    <property type="project" value="UniProtKB-UniRule"/>
</dbReference>
<keyword evidence="5 10" id="KW-0159">Chromosome partition</keyword>
<evidence type="ECO:0000256" key="2">
    <source>
        <dbReference type="ARBA" id="ARBA00010450"/>
    </source>
</evidence>
<evidence type="ECO:0000256" key="8">
    <source>
        <dbReference type="ARBA" id="ARBA00023172"/>
    </source>
</evidence>
<dbReference type="PROSITE" id="PS51900">
    <property type="entry name" value="CB"/>
    <property type="match status" value="1"/>
</dbReference>
<dbReference type="Proteomes" id="UP000642829">
    <property type="component" value="Unassembled WGS sequence"/>
</dbReference>
<dbReference type="GO" id="GO:0051301">
    <property type="term" value="P:cell division"/>
    <property type="evidence" value="ECO:0007669"/>
    <property type="project" value="UniProtKB-KW"/>
</dbReference>
<dbReference type="PROSITE" id="PS51898">
    <property type="entry name" value="TYR_RECOMBINASE"/>
    <property type="match status" value="1"/>
</dbReference>
<comment type="similarity">
    <text evidence="10">Belongs to the 'phage' integrase family. XerC subfamily.</text>
</comment>
<dbReference type="GO" id="GO:0009037">
    <property type="term" value="F:tyrosine-based site-specific recombinase activity"/>
    <property type="evidence" value="ECO:0007669"/>
    <property type="project" value="UniProtKB-UniRule"/>
</dbReference>
<dbReference type="Gene3D" id="1.10.150.130">
    <property type="match status" value="1"/>
</dbReference>
<comment type="caution">
    <text evidence="13">The sequence shown here is derived from an EMBL/GenBank/DDBJ whole genome shotgun (WGS) entry which is preliminary data.</text>
</comment>
<dbReference type="Gene3D" id="1.10.443.10">
    <property type="entry name" value="Intergrase catalytic core"/>
    <property type="match status" value="1"/>
</dbReference>
<accession>A0A8J3GC21</accession>
<evidence type="ECO:0000259" key="11">
    <source>
        <dbReference type="PROSITE" id="PS51898"/>
    </source>
</evidence>
<evidence type="ECO:0000256" key="6">
    <source>
        <dbReference type="ARBA" id="ARBA00022908"/>
    </source>
</evidence>
<dbReference type="EMBL" id="BMXG01000004">
    <property type="protein sequence ID" value="GHB95176.1"/>
    <property type="molecule type" value="Genomic_DNA"/>
</dbReference>